<comment type="caution">
    <text evidence="1">The sequence shown here is derived from an EMBL/GenBank/DDBJ whole genome shotgun (WGS) entry which is preliminary data.</text>
</comment>
<dbReference type="EMBL" id="QLTW01000131">
    <property type="protein sequence ID" value="MBT9145625.1"/>
    <property type="molecule type" value="Genomic_DNA"/>
</dbReference>
<dbReference type="GO" id="GO:0003676">
    <property type="term" value="F:nucleic acid binding"/>
    <property type="evidence" value="ECO:0007669"/>
    <property type="project" value="InterPro"/>
</dbReference>
<evidence type="ECO:0000313" key="1">
    <source>
        <dbReference type="EMBL" id="MBT9145625.1"/>
    </source>
</evidence>
<dbReference type="Proteomes" id="UP000811545">
    <property type="component" value="Unassembled WGS sequence"/>
</dbReference>
<organism evidence="1 2">
    <name type="scientific">Psychracetigena formicireducens</name>
    <dbReference type="NCBI Taxonomy" id="2986056"/>
    <lineage>
        <taxon>Bacteria</taxon>
        <taxon>Bacillati</taxon>
        <taxon>Candidatus Lithacetigenota</taxon>
        <taxon>Candidatus Psychracetigena</taxon>
    </lineage>
</organism>
<name>A0A9E2BHE7_PSYF1</name>
<dbReference type="AlphaFoldDB" id="A0A9E2BHE7"/>
<evidence type="ECO:0000313" key="2">
    <source>
        <dbReference type="Proteomes" id="UP000811545"/>
    </source>
</evidence>
<proteinExistence type="predicted"/>
<dbReference type="InterPro" id="IPR011856">
    <property type="entry name" value="tRNA_endonuc-like_dom_sf"/>
</dbReference>
<dbReference type="Gene3D" id="3.40.1350.10">
    <property type="match status" value="1"/>
</dbReference>
<accession>A0A9E2BHE7</accession>
<protein>
    <submittedName>
        <fullName evidence="1">Uncharacterized protein</fullName>
    </submittedName>
</protein>
<gene>
    <name evidence="1" type="ORF">DDT42_01499</name>
</gene>
<sequence length="412" mass="48074">MPEMNSNQTSHLDEARDVHPIFRANPFLIQEGLKLVRGEKYLSSEELKHIDLLFEDKDKIPTFVEVKWSDVSESQMSEYRRLVDRYHPKSRLIWAIPNDLAAKASVASKYGIEVKLFDREKIIQIKDLQDKANEYLKQITSLLSSSFKITMHGESISFENPVVACYFEGRATTDRGQKKLGLKQQSIGRQLDLIKNLTIGHVAEFHKEKILLLIWEVFKAPYSYKPGKFWRIIDEGFIELIKERQERDIEKLAMKIWELVNQYYNKFASPIKTIYNMDVKKYDLLAMLLFQLAEGNNKTVFSIDELIKSIIDEFEIKPSQPTPKIKHSILNQWIENIVSVKDYENDMAKRLLEIAALKRMLIPKMGTVDMWILTPSKKTEGFVAQRQPCQMLSFNKDTSLYIGIEQYHKKEG</sequence>
<reference evidence="1 2" key="1">
    <citation type="journal article" date="2021" name="bioRxiv">
        <title>Unique metabolic strategies in Hadean analogues reveal hints for primordial physiology.</title>
        <authorList>
            <person name="Nobu M.K."/>
            <person name="Nakai R."/>
            <person name="Tamazawa S."/>
            <person name="Mori H."/>
            <person name="Toyoda A."/>
            <person name="Ijiri A."/>
            <person name="Suzuki S."/>
            <person name="Kurokawa K."/>
            <person name="Kamagata Y."/>
            <person name="Tamaki H."/>
        </authorList>
    </citation>
    <scope>NUCLEOTIDE SEQUENCE [LARGE SCALE GENOMIC DNA]</scope>
    <source>
        <strain evidence="1">BS525</strain>
    </source>
</reference>